<name>A0A8C8URR9_PERMB</name>
<reference evidence="6 7" key="1">
    <citation type="submission" date="2018-10" db="EMBL/GenBank/DDBJ databases">
        <title>Improved assembly of the deer mouse Peromyscus maniculatus genome.</title>
        <authorList>
            <person name="Lassance J.-M."/>
            <person name="Hoekstra H.E."/>
        </authorList>
    </citation>
    <scope>NUCLEOTIDE SEQUENCE [LARGE SCALE GENOMIC DNA]</scope>
</reference>
<proteinExistence type="predicted"/>
<feature type="compositionally biased region" description="Polar residues" evidence="4">
    <location>
        <begin position="64"/>
        <end position="74"/>
    </location>
</feature>
<dbReference type="PANTHER" id="PTHR14179">
    <property type="entry name" value="SMR1-RELATED"/>
    <property type="match status" value="1"/>
</dbReference>
<dbReference type="PANTHER" id="PTHR14179:SF13">
    <property type="entry name" value="SUBMAXILLARY GLAND ANDROGEN-REGULATED PROTEIN 3B"/>
    <property type="match status" value="1"/>
</dbReference>
<dbReference type="Pfam" id="PF15621">
    <property type="entry name" value="PROL5-SMR"/>
    <property type="match status" value="1"/>
</dbReference>
<keyword evidence="3 5" id="KW-0732">Signal</keyword>
<comment type="subcellular location">
    <subcellularLocation>
        <location evidence="1">Secreted</location>
    </subcellularLocation>
</comment>
<evidence type="ECO:0000313" key="7">
    <source>
        <dbReference type="Proteomes" id="UP000694547"/>
    </source>
</evidence>
<sequence>MKPLYLVLGLWVLRGCFLSGQCHRGPRRQHDPRGWPPPPPPSNPPPTPPSSTPPPTTTPPTTTQANITPNANVSITTPNDSNFIGNFLNFLQELLFLFQSG</sequence>
<organism evidence="6 7">
    <name type="scientific">Peromyscus maniculatus bairdii</name>
    <name type="common">Prairie deer mouse</name>
    <dbReference type="NCBI Taxonomy" id="230844"/>
    <lineage>
        <taxon>Eukaryota</taxon>
        <taxon>Metazoa</taxon>
        <taxon>Chordata</taxon>
        <taxon>Craniata</taxon>
        <taxon>Vertebrata</taxon>
        <taxon>Euteleostomi</taxon>
        <taxon>Mammalia</taxon>
        <taxon>Eutheria</taxon>
        <taxon>Euarchontoglires</taxon>
        <taxon>Glires</taxon>
        <taxon>Rodentia</taxon>
        <taxon>Myomorpha</taxon>
        <taxon>Muroidea</taxon>
        <taxon>Cricetidae</taxon>
        <taxon>Neotominae</taxon>
        <taxon>Peromyscus</taxon>
    </lineage>
</organism>
<dbReference type="AlphaFoldDB" id="A0A8C8URR9"/>
<accession>A0A8C8URR9</accession>
<keyword evidence="2" id="KW-0964">Secreted</keyword>
<dbReference type="Proteomes" id="UP000694547">
    <property type="component" value="Chromosome 9"/>
</dbReference>
<evidence type="ECO:0000256" key="5">
    <source>
        <dbReference type="SAM" id="SignalP"/>
    </source>
</evidence>
<keyword evidence="7" id="KW-1185">Reference proteome</keyword>
<dbReference type="GO" id="GO:0051930">
    <property type="term" value="P:regulation of sensory perception of pain"/>
    <property type="evidence" value="ECO:0007669"/>
    <property type="project" value="TreeGrafter"/>
</dbReference>
<protein>
    <submittedName>
        <fullName evidence="6">Uncharacterized protein</fullName>
    </submittedName>
</protein>
<evidence type="ECO:0000256" key="2">
    <source>
        <dbReference type="ARBA" id="ARBA00022525"/>
    </source>
</evidence>
<feature type="chain" id="PRO_5034180277" evidence="5">
    <location>
        <begin position="23"/>
        <end position="101"/>
    </location>
</feature>
<evidence type="ECO:0000256" key="4">
    <source>
        <dbReference type="SAM" id="MobiDB-lite"/>
    </source>
</evidence>
<evidence type="ECO:0000256" key="3">
    <source>
        <dbReference type="ARBA" id="ARBA00022729"/>
    </source>
</evidence>
<evidence type="ECO:0000256" key="1">
    <source>
        <dbReference type="ARBA" id="ARBA00004613"/>
    </source>
</evidence>
<dbReference type="InterPro" id="IPR026288">
    <property type="entry name" value="SMR-like"/>
</dbReference>
<dbReference type="GO" id="GO:0005615">
    <property type="term" value="C:extracellular space"/>
    <property type="evidence" value="ECO:0007669"/>
    <property type="project" value="TreeGrafter"/>
</dbReference>
<feature type="region of interest" description="Disordered" evidence="4">
    <location>
        <begin position="22"/>
        <end position="74"/>
    </location>
</feature>
<dbReference type="GO" id="GO:0004866">
    <property type="term" value="F:endopeptidase inhibitor activity"/>
    <property type="evidence" value="ECO:0007669"/>
    <property type="project" value="TreeGrafter"/>
</dbReference>
<dbReference type="Ensembl" id="ENSPEMT00000040780.1">
    <property type="protein sequence ID" value="ENSPEMP00000034179.1"/>
    <property type="gene ID" value="ENSPEMG00000028753.1"/>
</dbReference>
<feature type="compositionally biased region" description="Pro residues" evidence="4">
    <location>
        <begin position="34"/>
        <end position="58"/>
    </location>
</feature>
<reference evidence="6" key="2">
    <citation type="submission" date="2025-08" db="UniProtKB">
        <authorList>
            <consortium name="Ensembl"/>
        </authorList>
    </citation>
    <scope>IDENTIFICATION</scope>
</reference>
<feature type="signal peptide" evidence="5">
    <location>
        <begin position="1"/>
        <end position="22"/>
    </location>
</feature>
<reference evidence="6" key="3">
    <citation type="submission" date="2025-09" db="UniProtKB">
        <authorList>
            <consortium name="Ensembl"/>
        </authorList>
    </citation>
    <scope>IDENTIFICATION</scope>
</reference>
<evidence type="ECO:0000313" key="6">
    <source>
        <dbReference type="Ensembl" id="ENSPEMP00000034179.1"/>
    </source>
</evidence>